<protein>
    <submittedName>
        <fullName evidence="2">Uncharacterized protein</fullName>
    </submittedName>
</protein>
<dbReference type="OrthoDB" id="7873635at2"/>
<feature type="compositionally biased region" description="Pro residues" evidence="1">
    <location>
        <begin position="84"/>
        <end position="94"/>
    </location>
</feature>
<dbReference type="AlphaFoldDB" id="A0A5C6TS43"/>
<reference evidence="2 3" key="1">
    <citation type="journal article" date="2015" name="J. Microbiol.">
        <title>Sphingosinicella ginsenosidimutans sp. nov., with ginsenoside converting activity.</title>
        <authorList>
            <person name="Kim J.K."/>
            <person name="Kang M.S."/>
            <person name="Park S.C."/>
            <person name="Kim K.M."/>
            <person name="Choi K."/>
            <person name="Yoon M.H."/>
            <person name="Im W.T."/>
        </authorList>
    </citation>
    <scope>NUCLEOTIDE SEQUENCE [LARGE SCALE GENOMIC DNA]</scope>
    <source>
        <strain evidence="2 3">BS-11</strain>
    </source>
</reference>
<proteinExistence type="predicted"/>
<evidence type="ECO:0000313" key="2">
    <source>
        <dbReference type="EMBL" id="TXC63204.1"/>
    </source>
</evidence>
<comment type="caution">
    <text evidence="2">The sequence shown here is derived from an EMBL/GenBank/DDBJ whole genome shotgun (WGS) entry which is preliminary data.</text>
</comment>
<evidence type="ECO:0000313" key="3">
    <source>
        <dbReference type="Proteomes" id="UP000321249"/>
    </source>
</evidence>
<gene>
    <name evidence="2" type="ORF">FRZ32_05720</name>
</gene>
<name>A0A5C6TS43_9SPHN</name>
<keyword evidence="3" id="KW-1185">Reference proteome</keyword>
<feature type="region of interest" description="Disordered" evidence="1">
    <location>
        <begin position="36"/>
        <end position="94"/>
    </location>
</feature>
<organism evidence="2 3">
    <name type="scientific">Allosphingosinicella ginsenosidimutans</name>
    <dbReference type="NCBI Taxonomy" id="1176539"/>
    <lineage>
        <taxon>Bacteria</taxon>
        <taxon>Pseudomonadati</taxon>
        <taxon>Pseudomonadota</taxon>
        <taxon>Alphaproteobacteria</taxon>
        <taxon>Sphingomonadales</taxon>
        <taxon>Sphingomonadaceae</taxon>
        <taxon>Allosphingosinicella</taxon>
    </lineage>
</organism>
<accession>A0A5C6TS43</accession>
<evidence type="ECO:0000256" key="1">
    <source>
        <dbReference type="SAM" id="MobiDB-lite"/>
    </source>
</evidence>
<dbReference type="Proteomes" id="UP000321249">
    <property type="component" value="Unassembled WGS sequence"/>
</dbReference>
<dbReference type="RefSeq" id="WP_147042616.1">
    <property type="nucleotide sequence ID" value="NZ_BAABIR010000005.1"/>
</dbReference>
<sequence length="94" mass="9669">MALNKTQKVIAACVAAGTGLAAALVARRWGRRGDPDALDAVAHASGKSEPSPGATRSAGPDAMRDPPNEWDQVDQAVDESFPASDPPPVSPHVD</sequence>
<dbReference type="EMBL" id="VOQQ01000001">
    <property type="protein sequence ID" value="TXC63204.1"/>
    <property type="molecule type" value="Genomic_DNA"/>
</dbReference>